<proteinExistence type="predicted"/>
<organism evidence="1 2">
    <name type="scientific">Mitosporidium daphniae</name>
    <dbReference type="NCBI Taxonomy" id="1485682"/>
    <lineage>
        <taxon>Eukaryota</taxon>
        <taxon>Fungi</taxon>
        <taxon>Fungi incertae sedis</taxon>
        <taxon>Microsporidia</taxon>
        <taxon>Mitosporidium</taxon>
    </lineage>
</organism>
<dbReference type="Proteomes" id="UP000029725">
    <property type="component" value="Unassembled WGS sequence"/>
</dbReference>
<dbReference type="HOGENOM" id="CLU_1434763_0_0_1"/>
<dbReference type="RefSeq" id="XP_013236864.1">
    <property type="nucleotide sequence ID" value="XM_013381410.1"/>
</dbReference>
<comment type="caution">
    <text evidence="1">The sequence shown here is derived from an EMBL/GenBank/DDBJ whole genome shotgun (WGS) entry which is preliminary data.</text>
</comment>
<dbReference type="OrthoDB" id="10252587at2759"/>
<dbReference type="AlphaFoldDB" id="A0A098VMZ5"/>
<evidence type="ECO:0008006" key="3">
    <source>
        <dbReference type="Google" id="ProtNLM"/>
    </source>
</evidence>
<gene>
    <name evidence="1" type="ORF">DI09_6p210</name>
</gene>
<accession>A0A098VMZ5</accession>
<evidence type="ECO:0000313" key="1">
    <source>
        <dbReference type="EMBL" id="KGG50437.1"/>
    </source>
</evidence>
<dbReference type="VEuPathDB" id="MicrosporidiaDB:DI09_6p210"/>
<keyword evidence="2" id="KW-1185">Reference proteome</keyword>
<reference evidence="1 2" key="1">
    <citation type="submission" date="2014-04" db="EMBL/GenBank/DDBJ databases">
        <title>A new species of microsporidia sheds light on the evolution of extreme parasitism.</title>
        <authorList>
            <person name="Haag K.L."/>
            <person name="James T.Y."/>
            <person name="Larsson R."/>
            <person name="Schaer T.M."/>
            <person name="Refardt D."/>
            <person name="Pombert J.-F."/>
            <person name="Ebert D."/>
        </authorList>
    </citation>
    <scope>NUCLEOTIDE SEQUENCE [LARGE SCALE GENOMIC DNA]</scope>
    <source>
        <strain evidence="1 2">UGP3</strain>
        <tissue evidence="1">Spores</tissue>
    </source>
</reference>
<protein>
    <recommendedName>
        <fullName evidence="3">DNA replication complex GINS protein PSF1</fullName>
    </recommendedName>
</protein>
<sequence>MSNAALCLLKEARCSSYLDSQFNYKSLSIALSDMADLFSKAQGIVMKSTMGDQDESMGESERNLLLIYHTTILRIQRILTASLVKHMQQLMGLSKHYTPADSKEVELIKSYENSLGTIKGLFPSLDLFVQGCSITDGPRKLFSLVRVVEDCGVIQTERGFLTLDADTLHFVRADDVRHLMLQRKLVFVD</sequence>
<evidence type="ECO:0000313" key="2">
    <source>
        <dbReference type="Proteomes" id="UP000029725"/>
    </source>
</evidence>
<dbReference type="EMBL" id="JMKJ01000579">
    <property type="protein sequence ID" value="KGG50437.1"/>
    <property type="molecule type" value="Genomic_DNA"/>
</dbReference>
<name>A0A098VMZ5_9MICR</name>
<dbReference type="GeneID" id="25260651"/>